<reference evidence="1 2" key="2">
    <citation type="submission" date="2020-06" db="EMBL/GenBank/DDBJ databases">
        <title>Antribacter stalactiti gen. nov., sp. nov., a new member of the family Nacardiaceae isolated from a cave.</title>
        <authorList>
            <person name="Kim I.S."/>
        </authorList>
    </citation>
    <scope>NUCLEOTIDE SEQUENCE [LARGE SCALE GENOMIC DNA]</scope>
    <source>
        <strain evidence="1 2">YC2-7</strain>
    </source>
</reference>
<protein>
    <submittedName>
        <fullName evidence="1">Tetratricopeptide repeat protein</fullName>
    </submittedName>
</protein>
<evidence type="ECO:0000313" key="1">
    <source>
        <dbReference type="EMBL" id="NMN99145.1"/>
    </source>
</evidence>
<dbReference type="InterPro" id="IPR011990">
    <property type="entry name" value="TPR-like_helical_dom_sf"/>
</dbReference>
<dbReference type="Gene3D" id="1.25.40.10">
    <property type="entry name" value="Tetratricopeptide repeat domain"/>
    <property type="match status" value="2"/>
</dbReference>
<proteinExistence type="predicted"/>
<dbReference type="SMART" id="SM00028">
    <property type="entry name" value="TPR"/>
    <property type="match status" value="4"/>
</dbReference>
<dbReference type="Proteomes" id="UP000535543">
    <property type="component" value="Unassembled WGS sequence"/>
</dbReference>
<organism evidence="1 2">
    <name type="scientific">Antrihabitans stalactiti</name>
    <dbReference type="NCBI Taxonomy" id="2584121"/>
    <lineage>
        <taxon>Bacteria</taxon>
        <taxon>Bacillati</taxon>
        <taxon>Actinomycetota</taxon>
        <taxon>Actinomycetes</taxon>
        <taxon>Mycobacteriales</taxon>
        <taxon>Nocardiaceae</taxon>
        <taxon>Antrihabitans</taxon>
    </lineage>
</organism>
<keyword evidence="2" id="KW-1185">Reference proteome</keyword>
<evidence type="ECO:0000313" key="2">
    <source>
        <dbReference type="Proteomes" id="UP000535543"/>
    </source>
</evidence>
<dbReference type="EMBL" id="VCQU01000014">
    <property type="protein sequence ID" value="NMN99145.1"/>
    <property type="molecule type" value="Genomic_DNA"/>
</dbReference>
<reference evidence="1 2" key="1">
    <citation type="submission" date="2019-05" db="EMBL/GenBank/DDBJ databases">
        <authorList>
            <person name="Lee S.D."/>
        </authorList>
    </citation>
    <scope>NUCLEOTIDE SEQUENCE [LARGE SCALE GENOMIC DNA]</scope>
    <source>
        <strain evidence="1 2">YC2-7</strain>
    </source>
</reference>
<sequence>MSAADPLAAGADAYRRGDVTTALQIFDEIARTDAGGLRARALVDKATMMDHLGDHHGAIAVYRDALGALADDTDDVKASVLVNLSQSLTDVGDLDGAFEAATRARGLLVGDGVVGDVLVACYASLTAISIHRQHWATALELATEALDVTMVHAPDRLGNALQNIAVANSGIGRWELAEDFWRQAIDAFDESGDAIGAAETQYNLAALYVRAGRTEDAEPLLNACLTTFDRTGKHDRSAAATKTLGVLADARGDAPRAKELYQRSLESFLASGAILDAASVQTLLATHAFAEGNLNEGEAILAEAFSAAASRGIGLLSAQIDFWHATLLEAVVVDSAARDPEHPDTATLARALDLAVTAAVAIDAERHSLADGQQRDQWNRQVAAPSMQLAFRLAYLAQDAHVIAELIETQCAGATLDRSTLAAEPTAPTSLAEPALHSAIVGALGSGLRVSPPPRLSMAWDGRIALARQTEAAQNRYGTTLRDDRVLPVW</sequence>
<accession>A0A848KKD2</accession>
<dbReference type="RefSeq" id="WP_169594127.1">
    <property type="nucleotide sequence ID" value="NZ_VCQU01000014.1"/>
</dbReference>
<name>A0A848KKD2_9NOCA</name>
<dbReference type="InterPro" id="IPR019734">
    <property type="entry name" value="TPR_rpt"/>
</dbReference>
<dbReference type="SUPFAM" id="SSF48452">
    <property type="entry name" value="TPR-like"/>
    <property type="match status" value="2"/>
</dbReference>
<gene>
    <name evidence="1" type="ORF">FGL95_29400</name>
</gene>
<dbReference type="Pfam" id="PF13424">
    <property type="entry name" value="TPR_12"/>
    <property type="match status" value="1"/>
</dbReference>
<dbReference type="AlphaFoldDB" id="A0A848KKD2"/>
<comment type="caution">
    <text evidence="1">The sequence shown here is derived from an EMBL/GenBank/DDBJ whole genome shotgun (WGS) entry which is preliminary data.</text>
</comment>